<dbReference type="Proteomes" id="UP000656042">
    <property type="component" value="Unassembled WGS sequence"/>
</dbReference>
<reference evidence="2" key="1">
    <citation type="journal article" date="2014" name="Int. J. Syst. Evol. Microbiol.">
        <title>Complete genome sequence of Corynebacterium casei LMG S-19264T (=DSM 44701T), isolated from a smear-ripened cheese.</title>
        <authorList>
            <consortium name="US DOE Joint Genome Institute (JGI-PGF)"/>
            <person name="Walter F."/>
            <person name="Albersmeier A."/>
            <person name="Kalinowski J."/>
            <person name="Ruckert C."/>
        </authorList>
    </citation>
    <scope>NUCLEOTIDE SEQUENCE</scope>
    <source>
        <strain evidence="2">CGMCC 4.7299</strain>
    </source>
</reference>
<gene>
    <name evidence="2" type="ORF">GCM10012284_44710</name>
</gene>
<dbReference type="RefSeq" id="WP_229716043.1">
    <property type="nucleotide sequence ID" value="NZ_BMMX01000024.1"/>
</dbReference>
<protein>
    <recommendedName>
        <fullName evidence="1">DUF397 domain-containing protein</fullName>
    </recommendedName>
</protein>
<dbReference type="Pfam" id="PF04149">
    <property type="entry name" value="DUF397"/>
    <property type="match status" value="1"/>
</dbReference>
<reference evidence="2" key="2">
    <citation type="submission" date="2020-09" db="EMBL/GenBank/DDBJ databases">
        <authorList>
            <person name="Sun Q."/>
            <person name="Zhou Y."/>
        </authorList>
    </citation>
    <scope>NUCLEOTIDE SEQUENCE</scope>
    <source>
        <strain evidence="2">CGMCC 4.7299</strain>
    </source>
</reference>
<evidence type="ECO:0000313" key="2">
    <source>
        <dbReference type="EMBL" id="GGL05248.1"/>
    </source>
</evidence>
<proteinExistence type="predicted"/>
<sequence>MDLSSLTWRKSSRSSANGQCVEVAITDAEVLVRDTKDRSQAPHRYTRAEWEAFIGGVKDGEFDL</sequence>
<evidence type="ECO:0000259" key="1">
    <source>
        <dbReference type="Pfam" id="PF04149"/>
    </source>
</evidence>
<dbReference type="AlphaFoldDB" id="A0A8J3C1U4"/>
<dbReference type="InterPro" id="IPR007278">
    <property type="entry name" value="DUF397"/>
</dbReference>
<keyword evidence="3" id="KW-1185">Reference proteome</keyword>
<accession>A0A8J3C1U4</accession>
<dbReference type="EMBL" id="BMMX01000024">
    <property type="protein sequence ID" value="GGL05248.1"/>
    <property type="molecule type" value="Genomic_DNA"/>
</dbReference>
<organism evidence="2 3">
    <name type="scientific">Mangrovihabitans endophyticus</name>
    <dbReference type="NCBI Taxonomy" id="1751298"/>
    <lineage>
        <taxon>Bacteria</taxon>
        <taxon>Bacillati</taxon>
        <taxon>Actinomycetota</taxon>
        <taxon>Actinomycetes</taxon>
        <taxon>Micromonosporales</taxon>
        <taxon>Micromonosporaceae</taxon>
        <taxon>Mangrovihabitans</taxon>
    </lineage>
</organism>
<evidence type="ECO:0000313" key="3">
    <source>
        <dbReference type="Proteomes" id="UP000656042"/>
    </source>
</evidence>
<name>A0A8J3C1U4_9ACTN</name>
<feature type="domain" description="DUF397" evidence="1">
    <location>
        <begin position="6"/>
        <end position="58"/>
    </location>
</feature>
<comment type="caution">
    <text evidence="2">The sequence shown here is derived from an EMBL/GenBank/DDBJ whole genome shotgun (WGS) entry which is preliminary data.</text>
</comment>